<organism evidence="4 5">
    <name type="scientific">Desulforamulus aquiferis</name>
    <dbReference type="NCBI Taxonomy" id="1397668"/>
    <lineage>
        <taxon>Bacteria</taxon>
        <taxon>Bacillati</taxon>
        <taxon>Bacillota</taxon>
        <taxon>Clostridia</taxon>
        <taxon>Eubacteriales</taxon>
        <taxon>Peptococcaceae</taxon>
        <taxon>Desulforamulus</taxon>
    </lineage>
</organism>
<keyword evidence="4" id="KW-0966">Cell projection</keyword>
<evidence type="ECO:0000256" key="3">
    <source>
        <dbReference type="SAM" id="MobiDB-lite"/>
    </source>
</evidence>
<sequence length="189" mass="20735">MEVNQTNNSYYYEDRNKREPVKELDKNAFLQLMIAQLRYQDPTSPMDTNKFIEQMSSFTTLEQITNLNTNILQLYALQEFSYATSLIGCEVTLNQGDSIINGVVQRVTADSAGVRIWVDNVPYGLGTISAVENIWAFSEPTNQQQQGDEEGGVVGGTEESGIPDSNPGQTDSTQEGEDTTGGTQSGSEG</sequence>
<protein>
    <submittedName>
        <fullName evidence="4">Flagellar hook capping FlgD N-terminal domain-containing protein</fullName>
    </submittedName>
</protein>
<evidence type="ECO:0000313" key="5">
    <source>
        <dbReference type="Proteomes" id="UP001172911"/>
    </source>
</evidence>
<evidence type="ECO:0000256" key="1">
    <source>
        <dbReference type="ARBA" id="ARBA00010577"/>
    </source>
</evidence>
<accession>A0AAW7ZG41</accession>
<keyword evidence="4" id="KW-0969">Cilium</keyword>
<evidence type="ECO:0000256" key="2">
    <source>
        <dbReference type="ARBA" id="ARBA00022795"/>
    </source>
</evidence>
<dbReference type="InterPro" id="IPR005648">
    <property type="entry name" value="FlgD"/>
</dbReference>
<dbReference type="Pfam" id="PF03963">
    <property type="entry name" value="FlgD"/>
    <property type="match status" value="1"/>
</dbReference>
<gene>
    <name evidence="4" type="ORF">P6N53_14180</name>
</gene>
<dbReference type="Proteomes" id="UP001172911">
    <property type="component" value="Unassembled WGS sequence"/>
</dbReference>
<reference evidence="4" key="2">
    <citation type="submission" date="2023-03" db="EMBL/GenBank/DDBJ databases">
        <authorList>
            <person name="Zhang Z."/>
        </authorList>
    </citation>
    <scope>NUCLEOTIDE SEQUENCE</scope>
    <source>
        <strain evidence="4">DSA</strain>
    </source>
</reference>
<keyword evidence="4" id="KW-0282">Flagellum</keyword>
<proteinExistence type="inferred from homology"/>
<feature type="region of interest" description="Disordered" evidence="3">
    <location>
        <begin position="140"/>
        <end position="189"/>
    </location>
</feature>
<dbReference type="EMBL" id="JARPTC010000021">
    <property type="protein sequence ID" value="MDO7788371.1"/>
    <property type="molecule type" value="Genomic_DNA"/>
</dbReference>
<keyword evidence="2" id="KW-1005">Bacterial flagellum biogenesis</keyword>
<dbReference type="AlphaFoldDB" id="A0AAW7ZG41"/>
<dbReference type="RefSeq" id="WP_304544249.1">
    <property type="nucleotide sequence ID" value="NZ_JARPTC010000021.1"/>
</dbReference>
<keyword evidence="5" id="KW-1185">Reference proteome</keyword>
<name>A0AAW7ZG41_9FIRM</name>
<evidence type="ECO:0000313" key="4">
    <source>
        <dbReference type="EMBL" id="MDO7788371.1"/>
    </source>
</evidence>
<comment type="similarity">
    <text evidence="1">Belongs to the FlgD family.</text>
</comment>
<reference evidence="4" key="1">
    <citation type="journal article" date="2023" name="J. Hazard. Mater.">
        <title>Anaerobic biodegradation of pyrene and benzo[a]pyrene by a new sulfate-reducing Desulforamulus aquiferis strain DSA.</title>
        <authorList>
            <person name="Zhang Z."/>
            <person name="Sun J."/>
            <person name="Gong X."/>
            <person name="Wang C."/>
            <person name="Wang H."/>
        </authorList>
    </citation>
    <scope>NUCLEOTIDE SEQUENCE</scope>
    <source>
        <strain evidence="4">DSA</strain>
    </source>
</reference>
<dbReference type="GO" id="GO:0044781">
    <property type="term" value="P:bacterial-type flagellum organization"/>
    <property type="evidence" value="ECO:0007669"/>
    <property type="project" value="UniProtKB-KW"/>
</dbReference>
<feature type="compositionally biased region" description="Low complexity" evidence="3">
    <location>
        <begin position="180"/>
        <end position="189"/>
    </location>
</feature>
<comment type="caution">
    <text evidence="4">The sequence shown here is derived from an EMBL/GenBank/DDBJ whole genome shotgun (WGS) entry which is preliminary data.</text>
</comment>